<organism evidence="3 4">
    <name type="scientific">Parthenolecanium corni</name>
    <dbReference type="NCBI Taxonomy" id="536013"/>
    <lineage>
        <taxon>Eukaryota</taxon>
        <taxon>Metazoa</taxon>
        <taxon>Ecdysozoa</taxon>
        <taxon>Arthropoda</taxon>
        <taxon>Hexapoda</taxon>
        <taxon>Insecta</taxon>
        <taxon>Pterygota</taxon>
        <taxon>Neoptera</taxon>
        <taxon>Paraneoptera</taxon>
        <taxon>Hemiptera</taxon>
        <taxon>Sternorrhyncha</taxon>
        <taxon>Coccoidea</taxon>
        <taxon>Coccidae</taxon>
        <taxon>Parthenolecanium</taxon>
    </lineage>
</organism>
<feature type="domain" description="Chitin-binding type-2" evidence="2">
    <location>
        <begin position="21"/>
        <end position="84"/>
    </location>
</feature>
<proteinExistence type="predicted"/>
<feature type="compositionally biased region" description="Acidic residues" evidence="1">
    <location>
        <begin position="625"/>
        <end position="640"/>
    </location>
</feature>
<sequence length="658" mass="71297">MTPSGPSSNQYLDFDNLPDTNFSCESKVIGGYYADIETGCQMFHVCTIGQKSEITDIKFLCLNGTVFDQETRVCERLDEVDCSRSESFFDLNLELYGNNGGGYGIQPEDDGKEHEAEHCEDDYEEDGENGNSCHQKAQTNGTEHKDAEYTDWEESTAAAAVSLSPTTSSTAAPTTTRPILTSSSTSPRPTTSPPKFLYQHPEHLRPPTTADPSLQLLALHENFQQNIKQQDASKLRPINVASAPPKNSSTAFSFSKTPLPYPMFPSNGPPSSVPSAKPSFYPPLPSKLPNTLSNLSQKPSSFASSQANSNRTPPGSSAQPFFKPEPASYFASAGGNSNKHSQKVTLPPPSLPAGVSVQKQQEPVLFSYKIVGDSRPDRFRPTNTIQYNFATNSASDPSIAFKMETPNSALAHPTFVTIAQSRPFTYRPQPGQISQFAQHQRSTLDDVSAPAQFAQHQRGAADNAPVPARFAQHQRNTMDDAPGAAQFAQHQRSAIEDADQSDESLAKSDDYESHTNFARAIADRPKSSANGSDAAAISVVLRTSSVSSSISSKPQSAILNSTTHPISSSSSANVLHQPYGGAGQKGAIGGHSFVSTLRSNALSLTSSMRPNITEINEALTEEPYYEEGDEGANIEYDENSPEYKDIAYPSDVRKIRQR</sequence>
<dbReference type="PROSITE" id="PS50940">
    <property type="entry name" value="CHIT_BIND_II"/>
    <property type="match status" value="1"/>
</dbReference>
<feature type="region of interest" description="Disordered" evidence="1">
    <location>
        <begin position="100"/>
        <end position="210"/>
    </location>
</feature>
<gene>
    <name evidence="3" type="ORF">V9T40_003556</name>
</gene>
<feature type="region of interest" description="Disordered" evidence="1">
    <location>
        <begin position="230"/>
        <end position="254"/>
    </location>
</feature>
<dbReference type="InterPro" id="IPR036508">
    <property type="entry name" value="Chitin-bd_dom_sf"/>
</dbReference>
<feature type="compositionally biased region" description="Basic and acidic residues" evidence="1">
    <location>
        <begin position="641"/>
        <end position="658"/>
    </location>
</feature>
<keyword evidence="4" id="KW-1185">Reference proteome</keyword>
<feature type="region of interest" description="Disordered" evidence="1">
    <location>
        <begin position="267"/>
        <end position="358"/>
    </location>
</feature>
<feature type="compositionally biased region" description="Polar residues" evidence="1">
    <location>
        <begin position="288"/>
        <end position="319"/>
    </location>
</feature>
<comment type="caution">
    <text evidence="3">The sequence shown here is derived from an EMBL/GenBank/DDBJ whole genome shotgun (WGS) entry which is preliminary data.</text>
</comment>
<dbReference type="InterPro" id="IPR002557">
    <property type="entry name" value="Chitin-bd_dom"/>
</dbReference>
<protein>
    <recommendedName>
        <fullName evidence="2">Chitin-binding type-2 domain-containing protein</fullName>
    </recommendedName>
</protein>
<evidence type="ECO:0000313" key="4">
    <source>
        <dbReference type="Proteomes" id="UP001367676"/>
    </source>
</evidence>
<dbReference type="GO" id="GO:0005576">
    <property type="term" value="C:extracellular region"/>
    <property type="evidence" value="ECO:0007669"/>
    <property type="project" value="InterPro"/>
</dbReference>
<feature type="region of interest" description="Disordered" evidence="1">
    <location>
        <begin position="625"/>
        <end position="658"/>
    </location>
</feature>
<feature type="compositionally biased region" description="Acidic residues" evidence="1">
    <location>
        <begin position="118"/>
        <end position="128"/>
    </location>
</feature>
<feature type="region of interest" description="Disordered" evidence="1">
    <location>
        <begin position="475"/>
        <end position="511"/>
    </location>
</feature>
<dbReference type="GO" id="GO:0008061">
    <property type="term" value="F:chitin binding"/>
    <property type="evidence" value="ECO:0007669"/>
    <property type="project" value="InterPro"/>
</dbReference>
<dbReference type="InterPro" id="IPR052976">
    <property type="entry name" value="Scoloptoxin-like"/>
</dbReference>
<dbReference type="PANTHER" id="PTHR22933:SF43">
    <property type="entry name" value="LP10131P"/>
    <property type="match status" value="1"/>
</dbReference>
<reference evidence="3 4" key="1">
    <citation type="submission" date="2024-03" db="EMBL/GenBank/DDBJ databases">
        <title>Adaptation during the transition from Ophiocordyceps entomopathogen to insect associate is accompanied by gene loss and intensified selection.</title>
        <authorList>
            <person name="Ward C.M."/>
            <person name="Onetto C.A."/>
            <person name="Borneman A.R."/>
        </authorList>
    </citation>
    <scope>NUCLEOTIDE SEQUENCE [LARGE SCALE GENOMIC DNA]</scope>
    <source>
        <strain evidence="3">AWRI1</strain>
        <tissue evidence="3">Single Adult Female</tissue>
    </source>
</reference>
<accession>A0AAN9YA88</accession>
<dbReference type="SUPFAM" id="SSF57625">
    <property type="entry name" value="Invertebrate chitin-binding proteins"/>
    <property type="match status" value="1"/>
</dbReference>
<dbReference type="PANTHER" id="PTHR22933">
    <property type="entry name" value="FI18007P1-RELATED"/>
    <property type="match status" value="1"/>
</dbReference>
<dbReference type="AlphaFoldDB" id="A0AAN9YA88"/>
<evidence type="ECO:0000313" key="3">
    <source>
        <dbReference type="EMBL" id="KAK7603557.1"/>
    </source>
</evidence>
<evidence type="ECO:0000256" key="1">
    <source>
        <dbReference type="SAM" id="MobiDB-lite"/>
    </source>
</evidence>
<dbReference type="Proteomes" id="UP001367676">
    <property type="component" value="Unassembled WGS sequence"/>
</dbReference>
<name>A0AAN9YA88_9HEMI</name>
<feature type="compositionally biased region" description="Low complexity" evidence="1">
    <location>
        <begin position="155"/>
        <end position="189"/>
    </location>
</feature>
<feature type="compositionally biased region" description="Polar residues" evidence="1">
    <location>
        <begin position="132"/>
        <end position="141"/>
    </location>
</feature>
<dbReference type="SMART" id="SM00494">
    <property type="entry name" value="ChtBD2"/>
    <property type="match status" value="1"/>
</dbReference>
<evidence type="ECO:0000259" key="2">
    <source>
        <dbReference type="PROSITE" id="PS50940"/>
    </source>
</evidence>
<dbReference type="EMBL" id="JBBCAQ010000006">
    <property type="protein sequence ID" value="KAK7603557.1"/>
    <property type="molecule type" value="Genomic_DNA"/>
</dbReference>
<feature type="compositionally biased region" description="Polar residues" evidence="1">
    <location>
        <begin position="245"/>
        <end position="254"/>
    </location>
</feature>
<dbReference type="Pfam" id="PF01607">
    <property type="entry name" value="CBM_14"/>
    <property type="match status" value="1"/>
</dbReference>
<dbReference type="Gene3D" id="2.170.140.10">
    <property type="entry name" value="Chitin binding domain"/>
    <property type="match status" value="1"/>
</dbReference>